<dbReference type="OrthoDB" id="1728547at2759"/>
<evidence type="ECO:0000313" key="2">
    <source>
        <dbReference type="EMBL" id="KAG8066017.1"/>
    </source>
</evidence>
<dbReference type="PANTHER" id="PTHR10682">
    <property type="entry name" value="POLY A POLYMERASE"/>
    <property type="match status" value="1"/>
</dbReference>
<dbReference type="Pfam" id="PF04926">
    <property type="entry name" value="PAP_RNA-bind"/>
    <property type="match status" value="1"/>
</dbReference>
<dbReference type="Proteomes" id="UP000729402">
    <property type="component" value="Unassembled WGS sequence"/>
</dbReference>
<proteinExistence type="predicted"/>
<gene>
    <name evidence="2" type="ORF">GUJ93_ZPchr0004g40231</name>
</gene>
<dbReference type="AlphaFoldDB" id="A0A8J5V9M6"/>
<comment type="caution">
    <text evidence="2">The sequence shown here is derived from an EMBL/GenBank/DDBJ whole genome shotgun (WGS) entry which is preliminary data.</text>
</comment>
<dbReference type="GO" id="GO:0003723">
    <property type="term" value="F:RNA binding"/>
    <property type="evidence" value="ECO:0007669"/>
    <property type="project" value="InterPro"/>
</dbReference>
<keyword evidence="3" id="KW-1185">Reference proteome</keyword>
<organism evidence="2 3">
    <name type="scientific">Zizania palustris</name>
    <name type="common">Northern wild rice</name>
    <dbReference type="NCBI Taxonomy" id="103762"/>
    <lineage>
        <taxon>Eukaryota</taxon>
        <taxon>Viridiplantae</taxon>
        <taxon>Streptophyta</taxon>
        <taxon>Embryophyta</taxon>
        <taxon>Tracheophyta</taxon>
        <taxon>Spermatophyta</taxon>
        <taxon>Magnoliopsida</taxon>
        <taxon>Liliopsida</taxon>
        <taxon>Poales</taxon>
        <taxon>Poaceae</taxon>
        <taxon>BOP clade</taxon>
        <taxon>Oryzoideae</taxon>
        <taxon>Oryzeae</taxon>
        <taxon>Zizaniinae</taxon>
        <taxon>Zizania</taxon>
    </lineage>
</organism>
<dbReference type="GO" id="GO:0005634">
    <property type="term" value="C:nucleus"/>
    <property type="evidence" value="ECO:0007669"/>
    <property type="project" value="TreeGrafter"/>
</dbReference>
<name>A0A8J5V9M6_ZIZPA</name>
<dbReference type="GO" id="GO:1990817">
    <property type="term" value="F:poly(A) RNA polymerase activity"/>
    <property type="evidence" value="ECO:0007669"/>
    <property type="project" value="TreeGrafter"/>
</dbReference>
<sequence>MGITEQIRIGDAVYKEIIKVGGTGGWGTLFQSSHFFNTYKSYLQVDVTATGGDDDLRKWKGWVESRLRLLVARSETDMSGMLLFHLHPHAYAA</sequence>
<dbReference type="EMBL" id="JAAALK010000285">
    <property type="protein sequence ID" value="KAG8066017.1"/>
    <property type="molecule type" value="Genomic_DNA"/>
</dbReference>
<feature type="domain" description="Poly(A) polymerase RNA-binding" evidence="1">
    <location>
        <begin position="35"/>
        <end position="91"/>
    </location>
</feature>
<protein>
    <recommendedName>
        <fullName evidence="1">Poly(A) polymerase RNA-binding domain-containing protein</fullName>
    </recommendedName>
</protein>
<dbReference type="PANTHER" id="PTHR10682:SF26">
    <property type="entry name" value="POLY(A) POLYMERASE"/>
    <property type="match status" value="1"/>
</dbReference>
<evidence type="ECO:0000313" key="3">
    <source>
        <dbReference type="Proteomes" id="UP000729402"/>
    </source>
</evidence>
<reference evidence="2" key="1">
    <citation type="journal article" date="2021" name="bioRxiv">
        <title>Whole Genome Assembly and Annotation of Northern Wild Rice, Zizania palustris L., Supports a Whole Genome Duplication in the Zizania Genus.</title>
        <authorList>
            <person name="Haas M."/>
            <person name="Kono T."/>
            <person name="Macchietto M."/>
            <person name="Millas R."/>
            <person name="McGilp L."/>
            <person name="Shao M."/>
            <person name="Duquette J."/>
            <person name="Hirsch C.N."/>
            <person name="Kimball J."/>
        </authorList>
    </citation>
    <scope>NUCLEOTIDE SEQUENCE</scope>
    <source>
        <tissue evidence="2">Fresh leaf tissue</tissue>
    </source>
</reference>
<dbReference type="InterPro" id="IPR007010">
    <property type="entry name" value="PolA_pol_RNA-bd_dom"/>
</dbReference>
<evidence type="ECO:0000259" key="1">
    <source>
        <dbReference type="Pfam" id="PF04926"/>
    </source>
</evidence>
<accession>A0A8J5V9M6</accession>
<reference evidence="2" key="2">
    <citation type="submission" date="2021-02" db="EMBL/GenBank/DDBJ databases">
        <authorList>
            <person name="Kimball J.A."/>
            <person name="Haas M.W."/>
            <person name="Macchietto M."/>
            <person name="Kono T."/>
            <person name="Duquette J."/>
            <person name="Shao M."/>
        </authorList>
    </citation>
    <scope>NUCLEOTIDE SEQUENCE</scope>
    <source>
        <tissue evidence="2">Fresh leaf tissue</tissue>
    </source>
</reference>